<dbReference type="Proteomes" id="UP000199391">
    <property type="component" value="Unassembled WGS sequence"/>
</dbReference>
<dbReference type="InterPro" id="IPR006840">
    <property type="entry name" value="ChaC"/>
</dbReference>
<dbReference type="GO" id="GO:0006751">
    <property type="term" value="P:glutathione catabolic process"/>
    <property type="evidence" value="ECO:0007669"/>
    <property type="project" value="InterPro"/>
</dbReference>
<dbReference type="Pfam" id="PF04752">
    <property type="entry name" value="ChaC"/>
    <property type="match status" value="1"/>
</dbReference>
<evidence type="ECO:0000256" key="1">
    <source>
        <dbReference type="ARBA" id="ARBA00012344"/>
    </source>
</evidence>
<evidence type="ECO:0000256" key="2">
    <source>
        <dbReference type="ARBA" id="ARBA00023239"/>
    </source>
</evidence>
<keyword evidence="2" id="KW-0456">Lyase</keyword>
<dbReference type="STRING" id="1035707.SAMN05216552_102694"/>
<accession>A0A1I7LC76</accession>
<dbReference type="GO" id="GO:0005737">
    <property type="term" value="C:cytoplasm"/>
    <property type="evidence" value="ECO:0007669"/>
    <property type="project" value="TreeGrafter"/>
</dbReference>
<evidence type="ECO:0000313" key="3">
    <source>
        <dbReference type="EMBL" id="SFV07329.1"/>
    </source>
</evidence>
<dbReference type="AlphaFoldDB" id="A0A1I7LC76"/>
<organism evidence="3 4">
    <name type="scientific">Pseudoduganella namucuonensis</name>
    <dbReference type="NCBI Taxonomy" id="1035707"/>
    <lineage>
        <taxon>Bacteria</taxon>
        <taxon>Pseudomonadati</taxon>
        <taxon>Pseudomonadota</taxon>
        <taxon>Betaproteobacteria</taxon>
        <taxon>Burkholderiales</taxon>
        <taxon>Oxalobacteraceae</taxon>
        <taxon>Telluria group</taxon>
        <taxon>Pseudoduganella</taxon>
    </lineage>
</organism>
<keyword evidence="4" id="KW-1185">Reference proteome</keyword>
<dbReference type="SUPFAM" id="SSF110857">
    <property type="entry name" value="Gamma-glutamyl cyclotransferase-like"/>
    <property type="match status" value="1"/>
</dbReference>
<reference evidence="4" key="1">
    <citation type="submission" date="2016-10" db="EMBL/GenBank/DDBJ databases">
        <authorList>
            <person name="Varghese N."/>
            <person name="Submissions S."/>
        </authorList>
    </citation>
    <scope>NUCLEOTIDE SEQUENCE [LARGE SCALE GENOMIC DNA]</scope>
    <source>
        <strain evidence="4">CGMCC 1.11014</strain>
    </source>
</reference>
<dbReference type="Gene3D" id="3.10.490.10">
    <property type="entry name" value="Gamma-glutamyl cyclotransferase-like"/>
    <property type="match status" value="1"/>
</dbReference>
<dbReference type="PANTHER" id="PTHR12192">
    <property type="entry name" value="CATION TRANSPORT PROTEIN CHAC-RELATED"/>
    <property type="match status" value="1"/>
</dbReference>
<dbReference type="GO" id="GO:0061928">
    <property type="term" value="F:glutathione specific gamma-glutamylcyclotransferase activity"/>
    <property type="evidence" value="ECO:0007669"/>
    <property type="project" value="UniProtKB-EC"/>
</dbReference>
<dbReference type="InterPro" id="IPR013024">
    <property type="entry name" value="GGCT-like"/>
</dbReference>
<dbReference type="PANTHER" id="PTHR12192:SF2">
    <property type="entry name" value="GLUTATHIONE-SPECIFIC GAMMA-GLUTAMYLCYCLOTRANSFERASE 2"/>
    <property type="match status" value="1"/>
</dbReference>
<sequence>MDKTTLQVTRDEILSGAIQRAAAQTPGMVLLSEADFEASLQSILIDHPGQTDIWVFGYGSLIWNPAFHFDAKRIGKVYGWHRSFCLWTSLSRGCPQQPGLTLGLDYGGVCSGVLYRIPAADVVKELKVLWRREMSDGAYTPRWVSVSTAEGRIRAVTFTINRSHSRYAGKLAQAEMAQVISKAVGKMGRCSDYLSNTVESLKNVGILDHKLTALEKQVQAMLTR</sequence>
<evidence type="ECO:0000313" key="4">
    <source>
        <dbReference type="Proteomes" id="UP000199391"/>
    </source>
</evidence>
<protein>
    <recommendedName>
        <fullName evidence="1">glutathione-specific gamma-glutamylcyclotransferase</fullName>
        <ecNumber evidence="1">4.3.2.7</ecNumber>
    </recommendedName>
</protein>
<dbReference type="CDD" id="cd06661">
    <property type="entry name" value="GGCT_like"/>
    <property type="match status" value="1"/>
</dbReference>
<name>A0A1I7LC76_9BURK</name>
<dbReference type="EC" id="4.3.2.7" evidence="1"/>
<gene>
    <name evidence="3" type="ORF">SAMN05216552_102694</name>
</gene>
<proteinExistence type="predicted"/>
<dbReference type="InterPro" id="IPR036568">
    <property type="entry name" value="GGCT-like_sf"/>
</dbReference>
<dbReference type="EMBL" id="FPBO01000026">
    <property type="protein sequence ID" value="SFV07329.1"/>
    <property type="molecule type" value="Genomic_DNA"/>
</dbReference>